<gene>
    <name evidence="5" type="ORF">I2H31_06200</name>
</gene>
<dbReference type="Gene3D" id="2.40.50.1020">
    <property type="entry name" value="LytTr DNA-binding domain"/>
    <property type="match status" value="1"/>
</dbReference>
<keyword evidence="6" id="KW-1185">Reference proteome</keyword>
<dbReference type="InterPro" id="IPR039420">
    <property type="entry name" value="WalR-like"/>
</dbReference>
<evidence type="ECO:0000259" key="4">
    <source>
        <dbReference type="PROSITE" id="PS50930"/>
    </source>
</evidence>
<reference evidence="5 6" key="1">
    <citation type="submission" date="2020-11" db="EMBL/GenBank/DDBJ databases">
        <authorList>
            <person name="Kim M.K."/>
        </authorList>
    </citation>
    <scope>NUCLEOTIDE SEQUENCE [LARGE SCALE GENOMIC DNA]</scope>
    <source>
        <strain evidence="5 6">BT662</strain>
    </source>
</reference>
<dbReference type="PROSITE" id="PS50930">
    <property type="entry name" value="HTH_LYTTR"/>
    <property type="match status" value="1"/>
</dbReference>
<dbReference type="PANTHER" id="PTHR48111:SF69">
    <property type="entry name" value="RESPONSE REGULATOR RECEIVER"/>
    <property type="match status" value="1"/>
</dbReference>
<dbReference type="SMART" id="SM00850">
    <property type="entry name" value="LytTR"/>
    <property type="match status" value="1"/>
</dbReference>
<dbReference type="Pfam" id="PF00072">
    <property type="entry name" value="Response_reg"/>
    <property type="match status" value="1"/>
</dbReference>
<evidence type="ECO:0000313" key="5">
    <source>
        <dbReference type="EMBL" id="MBF9220692.1"/>
    </source>
</evidence>
<dbReference type="Gene3D" id="3.40.50.2300">
    <property type="match status" value="1"/>
</dbReference>
<dbReference type="SMART" id="SM00448">
    <property type="entry name" value="REC"/>
    <property type="match status" value="1"/>
</dbReference>
<dbReference type="RefSeq" id="WP_196292129.1">
    <property type="nucleotide sequence ID" value="NZ_JADQDM010000002.1"/>
</dbReference>
<feature type="domain" description="HTH LytTR-type" evidence="4">
    <location>
        <begin position="146"/>
        <end position="249"/>
    </location>
</feature>
<dbReference type="InterPro" id="IPR001789">
    <property type="entry name" value="Sig_transdc_resp-reg_receiver"/>
</dbReference>
<evidence type="ECO:0000256" key="1">
    <source>
        <dbReference type="ARBA" id="ARBA00023125"/>
    </source>
</evidence>
<name>A0ABS0I182_9BACT</name>
<evidence type="ECO:0000256" key="2">
    <source>
        <dbReference type="PROSITE-ProRule" id="PRU00169"/>
    </source>
</evidence>
<dbReference type="PANTHER" id="PTHR48111">
    <property type="entry name" value="REGULATOR OF RPOS"/>
    <property type="match status" value="1"/>
</dbReference>
<dbReference type="InterPro" id="IPR011006">
    <property type="entry name" value="CheY-like_superfamily"/>
</dbReference>
<protein>
    <submittedName>
        <fullName evidence="5">Response regulator transcription factor</fullName>
    </submittedName>
</protein>
<keyword evidence="2" id="KW-0597">Phosphoprotein</keyword>
<dbReference type="Pfam" id="PF04397">
    <property type="entry name" value="LytTR"/>
    <property type="match status" value="1"/>
</dbReference>
<organism evidence="5 6">
    <name type="scientific">Hymenobacter ruricola</name>
    <dbReference type="NCBI Taxonomy" id="2791023"/>
    <lineage>
        <taxon>Bacteria</taxon>
        <taxon>Pseudomonadati</taxon>
        <taxon>Bacteroidota</taxon>
        <taxon>Cytophagia</taxon>
        <taxon>Cytophagales</taxon>
        <taxon>Hymenobacteraceae</taxon>
        <taxon>Hymenobacter</taxon>
    </lineage>
</organism>
<dbReference type="Proteomes" id="UP000618931">
    <property type="component" value="Unassembled WGS sequence"/>
</dbReference>
<sequence length="252" mass="27707">MKAVIIEDELHSREFLKNVLQELCPEVELLGTAESVPTGVALLNRTRPDLVFLDIEMQSGTGFDLLQQVGRGDFAVVFTTAYDHYALQAIKFSAIDYLLKPLDLDELQAAVGKVRDRLARPAPAGPTALDQLLATLSQPARVPQTITLATSDGLEFVPLSSIVRIEAAGAYSTFYLKGEKKIVVSKNLKEYEGMLPAGQFFRVHNSHIINLAEVRRMVRTDGGYAVMSDGATVLISPKKKDEFLQLMTGREA</sequence>
<comment type="caution">
    <text evidence="5">The sequence shown here is derived from an EMBL/GenBank/DDBJ whole genome shotgun (WGS) entry which is preliminary data.</text>
</comment>
<dbReference type="SUPFAM" id="SSF52172">
    <property type="entry name" value="CheY-like"/>
    <property type="match status" value="1"/>
</dbReference>
<dbReference type="PROSITE" id="PS50110">
    <property type="entry name" value="RESPONSE_REGULATORY"/>
    <property type="match status" value="1"/>
</dbReference>
<dbReference type="EMBL" id="JADQDM010000002">
    <property type="protein sequence ID" value="MBF9220692.1"/>
    <property type="molecule type" value="Genomic_DNA"/>
</dbReference>
<evidence type="ECO:0000259" key="3">
    <source>
        <dbReference type="PROSITE" id="PS50110"/>
    </source>
</evidence>
<evidence type="ECO:0000313" key="6">
    <source>
        <dbReference type="Proteomes" id="UP000618931"/>
    </source>
</evidence>
<dbReference type="InterPro" id="IPR007492">
    <property type="entry name" value="LytTR_DNA-bd_dom"/>
</dbReference>
<accession>A0ABS0I182</accession>
<feature type="modified residue" description="4-aspartylphosphate" evidence="2">
    <location>
        <position position="54"/>
    </location>
</feature>
<keyword evidence="1" id="KW-0238">DNA-binding</keyword>
<proteinExistence type="predicted"/>
<feature type="domain" description="Response regulatory" evidence="3">
    <location>
        <begin position="2"/>
        <end position="115"/>
    </location>
</feature>